<dbReference type="Proteomes" id="UP001163324">
    <property type="component" value="Chromosome 6"/>
</dbReference>
<accession>A0ACC0UYA3</accession>
<evidence type="ECO:0000313" key="2">
    <source>
        <dbReference type="Proteomes" id="UP001163324"/>
    </source>
</evidence>
<keyword evidence="2" id="KW-1185">Reference proteome</keyword>
<evidence type="ECO:0000313" key="1">
    <source>
        <dbReference type="EMBL" id="KAI9898652.1"/>
    </source>
</evidence>
<dbReference type="EMBL" id="CM047945">
    <property type="protein sequence ID" value="KAI9898652.1"/>
    <property type="molecule type" value="Genomic_DNA"/>
</dbReference>
<name>A0ACC0UYA3_9HYPO</name>
<reference evidence="1" key="1">
    <citation type="submission" date="2022-10" db="EMBL/GenBank/DDBJ databases">
        <title>Complete Genome of Trichothecium roseum strain YXFP-22015, a Plant Pathogen Isolated from Citrus.</title>
        <authorList>
            <person name="Wang Y."/>
            <person name="Zhu L."/>
        </authorList>
    </citation>
    <scope>NUCLEOTIDE SEQUENCE</scope>
    <source>
        <strain evidence="1">YXFP-22015</strain>
    </source>
</reference>
<organism evidence="1 2">
    <name type="scientific">Trichothecium roseum</name>
    <dbReference type="NCBI Taxonomy" id="47278"/>
    <lineage>
        <taxon>Eukaryota</taxon>
        <taxon>Fungi</taxon>
        <taxon>Dikarya</taxon>
        <taxon>Ascomycota</taxon>
        <taxon>Pezizomycotina</taxon>
        <taxon>Sordariomycetes</taxon>
        <taxon>Hypocreomycetidae</taxon>
        <taxon>Hypocreales</taxon>
        <taxon>Hypocreales incertae sedis</taxon>
        <taxon>Trichothecium</taxon>
    </lineage>
</organism>
<sequence length="257" mass="28052">MVRKFLCLPGALTNAQTMSVQLGNLVNELASDGAAEFHFTQGTIEEEPPADIAAWFGQPPHLRFFKYEAGVEPLSILNGLRDFEHDGGPEDAMREFLGDGSAPLRPDVRRMLDELRRTVEEEGPFYGLVGYSEGATVAATLLVDDLRRREAAGEPAGSSSFECAVFFHGWPPLATEGDETLLLADVAGEVITLPTFHVVGASDPYLVGSMALFAVCDADKAQLFDHGKGHMVPRDAVTVKELADRLRAFWDEVDEEE</sequence>
<gene>
    <name evidence="1" type="ORF">N3K66_007012</name>
</gene>
<protein>
    <submittedName>
        <fullName evidence="1">Uncharacterized protein</fullName>
    </submittedName>
</protein>
<comment type="caution">
    <text evidence="1">The sequence shown here is derived from an EMBL/GenBank/DDBJ whole genome shotgun (WGS) entry which is preliminary data.</text>
</comment>
<proteinExistence type="predicted"/>